<protein>
    <recommendedName>
        <fullName evidence="2">beta-galactosidase</fullName>
        <ecNumber evidence="2">3.2.1.23</ecNumber>
    </recommendedName>
</protein>
<dbReference type="RefSeq" id="WP_074761009.1">
    <property type="nucleotide sequence ID" value="NZ_FNRF01000003.1"/>
</dbReference>
<evidence type="ECO:0000313" key="6">
    <source>
        <dbReference type="EMBL" id="SEA51633.1"/>
    </source>
</evidence>
<dbReference type="InterPro" id="IPR008979">
    <property type="entry name" value="Galactose-bd-like_sf"/>
</dbReference>
<dbReference type="Gene3D" id="3.20.20.80">
    <property type="entry name" value="Glycosidases"/>
    <property type="match status" value="1"/>
</dbReference>
<dbReference type="Gene3D" id="2.60.120.260">
    <property type="entry name" value="Galactose-binding domain-like"/>
    <property type="match status" value="1"/>
</dbReference>
<organism evidence="6 7">
    <name type="scientific">Xylanibacter ruminicola</name>
    <name type="common">Prevotella ruminicola</name>
    <dbReference type="NCBI Taxonomy" id="839"/>
    <lineage>
        <taxon>Bacteria</taxon>
        <taxon>Pseudomonadati</taxon>
        <taxon>Bacteroidota</taxon>
        <taxon>Bacteroidia</taxon>
        <taxon>Bacteroidales</taxon>
        <taxon>Prevotellaceae</taxon>
        <taxon>Xylanibacter</taxon>
    </lineage>
</organism>
<proteinExistence type="predicted"/>
<dbReference type="OrthoDB" id="9814867at2"/>
<name>A0A1H4BU73_XYLRU</name>
<evidence type="ECO:0000256" key="5">
    <source>
        <dbReference type="SAM" id="SignalP"/>
    </source>
</evidence>
<evidence type="ECO:0000256" key="4">
    <source>
        <dbReference type="ARBA" id="ARBA00023295"/>
    </source>
</evidence>
<dbReference type="EC" id="3.2.1.23" evidence="2"/>
<dbReference type="SUPFAM" id="SSF51445">
    <property type="entry name" value="(Trans)glycosidases"/>
    <property type="match status" value="1"/>
</dbReference>
<dbReference type="SUPFAM" id="SSF49785">
    <property type="entry name" value="Galactose-binding domain-like"/>
    <property type="match status" value="1"/>
</dbReference>
<feature type="chain" id="PRO_5010212760" description="beta-galactosidase" evidence="5">
    <location>
        <begin position="20"/>
        <end position="513"/>
    </location>
</feature>
<dbReference type="Proteomes" id="UP000182257">
    <property type="component" value="Unassembled WGS sequence"/>
</dbReference>
<dbReference type="AlphaFoldDB" id="A0A1H4BU73"/>
<keyword evidence="5" id="KW-0732">Signal</keyword>
<evidence type="ECO:0000256" key="2">
    <source>
        <dbReference type="ARBA" id="ARBA00012756"/>
    </source>
</evidence>
<evidence type="ECO:0000256" key="1">
    <source>
        <dbReference type="ARBA" id="ARBA00001412"/>
    </source>
</evidence>
<dbReference type="EMBL" id="FNRF01000003">
    <property type="protein sequence ID" value="SEA51633.1"/>
    <property type="molecule type" value="Genomic_DNA"/>
</dbReference>
<dbReference type="GO" id="GO:0005990">
    <property type="term" value="P:lactose catabolic process"/>
    <property type="evidence" value="ECO:0007669"/>
    <property type="project" value="TreeGrafter"/>
</dbReference>
<feature type="signal peptide" evidence="5">
    <location>
        <begin position="1"/>
        <end position="19"/>
    </location>
</feature>
<evidence type="ECO:0000313" key="7">
    <source>
        <dbReference type="Proteomes" id="UP000182257"/>
    </source>
</evidence>
<gene>
    <name evidence="6" type="ORF">SAMN05216462_1613</name>
</gene>
<dbReference type="PANTHER" id="PTHR46323:SF2">
    <property type="entry name" value="BETA-GALACTOSIDASE"/>
    <property type="match status" value="1"/>
</dbReference>
<dbReference type="GO" id="GO:0009341">
    <property type="term" value="C:beta-galactosidase complex"/>
    <property type="evidence" value="ECO:0007669"/>
    <property type="project" value="TreeGrafter"/>
</dbReference>
<dbReference type="InterPro" id="IPR017853">
    <property type="entry name" value="GH"/>
</dbReference>
<dbReference type="InterPro" id="IPR050347">
    <property type="entry name" value="Bact_Beta-galactosidase"/>
</dbReference>
<dbReference type="PANTHER" id="PTHR46323">
    <property type="entry name" value="BETA-GALACTOSIDASE"/>
    <property type="match status" value="1"/>
</dbReference>
<keyword evidence="4" id="KW-0326">Glycosidase</keyword>
<keyword evidence="3" id="KW-0378">Hydrolase</keyword>
<dbReference type="GO" id="GO:0004565">
    <property type="term" value="F:beta-galactosidase activity"/>
    <property type="evidence" value="ECO:0007669"/>
    <property type="project" value="UniProtKB-EC"/>
</dbReference>
<sequence length="513" mass="57129">MKQIISTIAFLMLALQAAAQDVVRLLQPAYADSGAVYRQSVYVPQKWDKCRVVLFLERPLGATAVKVNGVAAGGDTLVNYPHQLDITNQIVAGQRNTIEVSVAGHDAHGVMGNIELRSQPRRLYINKVRTHPRPFMGTVGIELALSGQSPDFGFYNVQTMIQREGVDTAKIFVDEREVRGSYMLYDALVMDDNRLWDEFHPNIFRLALGVGPDYQECTFGMREAGVVDGKLYLNRHPVYLRGCVMDDYFPLWDRMPMDEATWMHIMQRLSDYGLNHVRFRGYCPPDAAFKAADKVGMYLQPEAASVADMNRLTDTYGHHPSLVLVTLGQDTYVYNDRVLTPVTLNQCVIAGPDMLAYKQGIERVLLSGDSVHYLLTGICDRQNDFSGVLHGRWDDTDKAPLRQFNQFCRAIVPLAKLPQSVAATDTLRVPVYVYNAMYGNLQGVRTSYYLADESGKVLAGGLVANGDVPLDTIQQVGEVVLPLDSIQAQGKVSLMVTVGSSAVRNQWNIILNL</sequence>
<accession>A0A1H4BU73</accession>
<evidence type="ECO:0000256" key="3">
    <source>
        <dbReference type="ARBA" id="ARBA00022801"/>
    </source>
</evidence>
<comment type="catalytic activity">
    <reaction evidence="1">
        <text>Hydrolysis of terminal non-reducing beta-D-galactose residues in beta-D-galactosides.</text>
        <dbReference type="EC" id="3.2.1.23"/>
    </reaction>
</comment>
<reference evidence="6 7" key="1">
    <citation type="submission" date="2016-10" db="EMBL/GenBank/DDBJ databases">
        <authorList>
            <person name="de Groot N.N."/>
        </authorList>
    </citation>
    <scope>NUCLEOTIDE SEQUENCE [LARGE SCALE GENOMIC DNA]</scope>
    <source>
        <strain evidence="6 7">D31d</strain>
    </source>
</reference>